<reference evidence="4" key="1">
    <citation type="journal article" date="2012" name="MBio">
        <title>Comparative genome analysis of Trichophyton rubrum and related dermatophytes reveals candidate genes involved in infection.</title>
        <authorList>
            <person name="Martinez D.A."/>
            <person name="Oliver B.G."/>
            <person name="Graeser Y."/>
            <person name="Goldberg J.M."/>
            <person name="Li W."/>
            <person name="Martinez-Rossi N.M."/>
            <person name="Monod M."/>
            <person name="Shelest E."/>
            <person name="Barton R.C."/>
            <person name="Birch E."/>
            <person name="Brakhage A.A."/>
            <person name="Chen Z."/>
            <person name="Gurr S.J."/>
            <person name="Heiman D."/>
            <person name="Heitman J."/>
            <person name="Kosti I."/>
            <person name="Rossi A."/>
            <person name="Saif S."/>
            <person name="Samalova M."/>
            <person name="Saunders C.W."/>
            <person name="Shea T."/>
            <person name="Summerbell R.C."/>
            <person name="Xu J."/>
            <person name="Young S."/>
            <person name="Zeng Q."/>
            <person name="Birren B.W."/>
            <person name="Cuomo C.A."/>
            <person name="White T.C."/>
        </authorList>
    </citation>
    <scope>NUCLEOTIDE SEQUENCE [LARGE SCALE GENOMIC DNA]</scope>
    <source>
        <strain evidence="4">ATCC MYA-4605 / CBS 113480</strain>
    </source>
</reference>
<proteinExistence type="predicted"/>
<gene>
    <name evidence="3" type="ORF">MCYG_00723</name>
</gene>
<dbReference type="EMBL" id="DS995701">
    <property type="protein sequence ID" value="EEQ27835.1"/>
    <property type="molecule type" value="Genomic_DNA"/>
</dbReference>
<accession>C5FDN9</accession>
<keyword evidence="2" id="KW-0472">Membrane</keyword>
<evidence type="ECO:0000256" key="1">
    <source>
        <dbReference type="SAM" id="MobiDB-lite"/>
    </source>
</evidence>
<dbReference type="Gene3D" id="3.40.50.150">
    <property type="entry name" value="Vaccinia Virus protein VP39"/>
    <property type="match status" value="1"/>
</dbReference>
<dbReference type="Proteomes" id="UP000002035">
    <property type="component" value="Unassembled WGS sequence"/>
</dbReference>
<name>C5FDN9_ARTOC</name>
<dbReference type="InterPro" id="IPR029063">
    <property type="entry name" value="SAM-dependent_MTases_sf"/>
</dbReference>
<dbReference type="Pfam" id="PF13489">
    <property type="entry name" value="Methyltransf_23"/>
    <property type="match status" value="1"/>
</dbReference>
<dbReference type="VEuPathDB" id="FungiDB:MCYG_00723"/>
<dbReference type="RefSeq" id="XP_002850619.1">
    <property type="nucleotide sequence ID" value="XM_002850573.1"/>
</dbReference>
<protein>
    <submittedName>
        <fullName evidence="3">Oxa1 multicopy suppressor</fullName>
    </submittedName>
</protein>
<feature type="compositionally biased region" description="Polar residues" evidence="1">
    <location>
        <begin position="349"/>
        <end position="364"/>
    </location>
</feature>
<dbReference type="OrthoDB" id="416496at2759"/>
<keyword evidence="2" id="KW-1133">Transmembrane helix</keyword>
<dbReference type="GeneID" id="9223515"/>
<dbReference type="eggNOG" id="KOG4300">
    <property type="taxonomic scope" value="Eukaryota"/>
</dbReference>
<dbReference type="AlphaFoldDB" id="C5FDN9"/>
<feature type="region of interest" description="Disordered" evidence="1">
    <location>
        <begin position="341"/>
        <end position="364"/>
    </location>
</feature>
<sequence>MLKYSTSTSTRRDEQDAFVDGTEGSKDASSSPAKVAFAHTATRKTETAGHASPSTSPGKTRPVVVTVTAVAMFSLSAYAGYLYTTYRRAARSSPSSTADHDVSDRYRTTAASYDSDVDMAERMMWMGRKRRELVRRARGDVLEVSAGTGRNIPYYLLGERRGVDRNGRASVLGCRSVTFVDLWPEMVDIARWKYEKLGSNREKQKGNVDVIFLAQDAMAPVEPPGSRDSKGTRTKKEKFDTVVQTMGLCSHPDPVKLLRHLGSVTEERGGQILLLEHGRGYYGWVNRLLDDLAPAHADRHGCWWNRDIGEIVSQSGLEVVESRRYHLGTTWEFVLRPASTDAGSAPASDASTGTSEWLKQSPGL</sequence>
<evidence type="ECO:0000313" key="3">
    <source>
        <dbReference type="EMBL" id="EEQ27835.1"/>
    </source>
</evidence>
<dbReference type="PANTHER" id="PTHR42912:SF83">
    <property type="entry name" value="METHYLTRANSFERASE TYPE 11 DOMAIN-CONTAINING PROTEIN"/>
    <property type="match status" value="1"/>
</dbReference>
<organism evidence="3 4">
    <name type="scientific">Arthroderma otae (strain ATCC MYA-4605 / CBS 113480)</name>
    <name type="common">Microsporum canis</name>
    <dbReference type="NCBI Taxonomy" id="554155"/>
    <lineage>
        <taxon>Eukaryota</taxon>
        <taxon>Fungi</taxon>
        <taxon>Dikarya</taxon>
        <taxon>Ascomycota</taxon>
        <taxon>Pezizomycotina</taxon>
        <taxon>Eurotiomycetes</taxon>
        <taxon>Eurotiomycetidae</taxon>
        <taxon>Onygenales</taxon>
        <taxon>Arthrodermataceae</taxon>
        <taxon>Microsporum</taxon>
    </lineage>
</organism>
<feature type="transmembrane region" description="Helical" evidence="2">
    <location>
        <begin position="63"/>
        <end position="83"/>
    </location>
</feature>
<dbReference type="PANTHER" id="PTHR42912">
    <property type="entry name" value="METHYLTRANSFERASE"/>
    <property type="match status" value="1"/>
</dbReference>
<keyword evidence="4" id="KW-1185">Reference proteome</keyword>
<dbReference type="SUPFAM" id="SSF53335">
    <property type="entry name" value="S-adenosyl-L-methionine-dependent methyltransferases"/>
    <property type="match status" value="1"/>
</dbReference>
<keyword evidence="2" id="KW-0812">Transmembrane</keyword>
<dbReference type="InterPro" id="IPR050508">
    <property type="entry name" value="Methyltransf_Superfamily"/>
</dbReference>
<evidence type="ECO:0000313" key="4">
    <source>
        <dbReference type="Proteomes" id="UP000002035"/>
    </source>
</evidence>
<dbReference type="GO" id="GO:0008168">
    <property type="term" value="F:methyltransferase activity"/>
    <property type="evidence" value="ECO:0007669"/>
    <property type="project" value="TreeGrafter"/>
</dbReference>
<evidence type="ECO:0000256" key="2">
    <source>
        <dbReference type="SAM" id="Phobius"/>
    </source>
</evidence>
<dbReference type="HOGENOM" id="CLU_037990_3_2_1"/>
<dbReference type="OMA" id="EKLMRMG"/>
<feature type="region of interest" description="Disordered" evidence="1">
    <location>
        <begin position="1"/>
        <end position="60"/>
    </location>
</feature>
<dbReference type="STRING" id="554155.C5FDN9"/>